<feature type="compositionally biased region" description="Basic and acidic residues" evidence="1">
    <location>
        <begin position="1"/>
        <end position="11"/>
    </location>
</feature>
<protein>
    <submittedName>
        <fullName evidence="2">Uncharacterized protein</fullName>
    </submittedName>
</protein>
<feature type="region of interest" description="Disordered" evidence="1">
    <location>
        <begin position="152"/>
        <end position="195"/>
    </location>
</feature>
<proteinExistence type="predicted"/>
<evidence type="ECO:0000313" key="2">
    <source>
        <dbReference type="EMBL" id="KAJ8887508.1"/>
    </source>
</evidence>
<comment type="caution">
    <text evidence="2">The sequence shown here is derived from an EMBL/GenBank/DDBJ whole genome shotgun (WGS) entry which is preliminary data.</text>
</comment>
<evidence type="ECO:0000313" key="3">
    <source>
        <dbReference type="Proteomes" id="UP001159363"/>
    </source>
</evidence>
<dbReference type="EMBL" id="JARBHB010000004">
    <property type="protein sequence ID" value="KAJ8887508.1"/>
    <property type="molecule type" value="Genomic_DNA"/>
</dbReference>
<dbReference type="Proteomes" id="UP001159363">
    <property type="component" value="Chromosome X"/>
</dbReference>
<reference evidence="2 3" key="1">
    <citation type="submission" date="2023-02" db="EMBL/GenBank/DDBJ databases">
        <title>LHISI_Scaffold_Assembly.</title>
        <authorList>
            <person name="Stuart O.P."/>
            <person name="Cleave R."/>
            <person name="Magrath M.J.L."/>
            <person name="Mikheyev A.S."/>
        </authorList>
    </citation>
    <scope>NUCLEOTIDE SEQUENCE [LARGE SCALE GENOMIC DNA]</scope>
    <source>
        <strain evidence="2">Daus_M_001</strain>
        <tissue evidence="2">Leg muscle</tissue>
    </source>
</reference>
<feature type="compositionally biased region" description="Polar residues" evidence="1">
    <location>
        <begin position="160"/>
        <end position="195"/>
    </location>
</feature>
<gene>
    <name evidence="2" type="ORF">PR048_013723</name>
</gene>
<accession>A0ABQ9HSZ4</accession>
<organism evidence="2 3">
    <name type="scientific">Dryococelus australis</name>
    <dbReference type="NCBI Taxonomy" id="614101"/>
    <lineage>
        <taxon>Eukaryota</taxon>
        <taxon>Metazoa</taxon>
        <taxon>Ecdysozoa</taxon>
        <taxon>Arthropoda</taxon>
        <taxon>Hexapoda</taxon>
        <taxon>Insecta</taxon>
        <taxon>Pterygota</taxon>
        <taxon>Neoptera</taxon>
        <taxon>Polyneoptera</taxon>
        <taxon>Phasmatodea</taxon>
        <taxon>Verophasmatodea</taxon>
        <taxon>Anareolatae</taxon>
        <taxon>Phasmatidae</taxon>
        <taxon>Eurycanthinae</taxon>
        <taxon>Dryococelus</taxon>
    </lineage>
</organism>
<keyword evidence="3" id="KW-1185">Reference proteome</keyword>
<sequence>MEQRWNERAGETGDPWGNPPTSGFIRHKSHERKSGVTQPGIEPGSPWWEASRLTAQPPQPIQCGLLRYVLQRHAAGEILSLEFSEATLEEIRIVHEPSVMGKEAFLFKARIVAVLSPTREERRDSLTTAVNHPWASQKKGGYKAASISSQGWGGLRYRSPNRSSTADTNVKYSSQCLSGSDCSLLNTGPLSTATR</sequence>
<evidence type="ECO:0000256" key="1">
    <source>
        <dbReference type="SAM" id="MobiDB-lite"/>
    </source>
</evidence>
<name>A0ABQ9HSZ4_9NEOP</name>
<feature type="region of interest" description="Disordered" evidence="1">
    <location>
        <begin position="1"/>
        <end position="42"/>
    </location>
</feature>